<evidence type="ECO:0000313" key="4">
    <source>
        <dbReference type="Proteomes" id="UP001500213"/>
    </source>
</evidence>
<sequence>MGVIFSQSQRFTLSETADFEATFIHAAKVLNDVFVNGDDIHWQEAEVNTKDGGSITAETVEQVLAALHDDPRPVGRYSWSVLPQHDRDAASSSVRVDMARLTYPILEINVRSRRDGVPQDVVRRIGNYVAAAQPDSAAGLATSGRTATSTSSPNQFRADSSTGTGWWGRTWREHTANAVITVGGGVLVIVIAVWLGLSH</sequence>
<reference evidence="4" key="1">
    <citation type="journal article" date="2019" name="Int. J. Syst. Evol. Microbiol.">
        <title>The Global Catalogue of Microorganisms (GCM) 10K type strain sequencing project: providing services to taxonomists for standard genome sequencing and annotation.</title>
        <authorList>
            <consortium name="The Broad Institute Genomics Platform"/>
            <consortium name="The Broad Institute Genome Sequencing Center for Infectious Disease"/>
            <person name="Wu L."/>
            <person name="Ma J."/>
        </authorList>
    </citation>
    <scope>NUCLEOTIDE SEQUENCE [LARGE SCALE GENOMIC DNA]</scope>
    <source>
        <strain evidence="4">JCM 17593</strain>
    </source>
</reference>
<keyword evidence="2" id="KW-1133">Transmembrane helix</keyword>
<keyword evidence="4" id="KW-1185">Reference proteome</keyword>
<keyword evidence="2" id="KW-0472">Membrane</keyword>
<evidence type="ECO:0000256" key="2">
    <source>
        <dbReference type="SAM" id="Phobius"/>
    </source>
</evidence>
<protein>
    <submittedName>
        <fullName evidence="3">Uncharacterized protein</fullName>
    </submittedName>
</protein>
<keyword evidence="2" id="KW-0812">Transmembrane</keyword>
<dbReference type="Proteomes" id="UP001500213">
    <property type="component" value="Unassembled WGS sequence"/>
</dbReference>
<dbReference type="EMBL" id="BAABBX010000016">
    <property type="protein sequence ID" value="GAA4193143.1"/>
    <property type="molecule type" value="Genomic_DNA"/>
</dbReference>
<organism evidence="3 4">
    <name type="scientific">Gryllotalpicola kribbensis</name>
    <dbReference type="NCBI Taxonomy" id="993084"/>
    <lineage>
        <taxon>Bacteria</taxon>
        <taxon>Bacillati</taxon>
        <taxon>Actinomycetota</taxon>
        <taxon>Actinomycetes</taxon>
        <taxon>Micrococcales</taxon>
        <taxon>Microbacteriaceae</taxon>
        <taxon>Gryllotalpicola</taxon>
    </lineage>
</organism>
<dbReference type="RefSeq" id="WP_344777665.1">
    <property type="nucleotide sequence ID" value="NZ_BAABBX010000016.1"/>
</dbReference>
<gene>
    <name evidence="3" type="ORF">GCM10022288_26430</name>
</gene>
<proteinExistence type="predicted"/>
<evidence type="ECO:0000256" key="1">
    <source>
        <dbReference type="SAM" id="MobiDB-lite"/>
    </source>
</evidence>
<accession>A0ABP8AXP9</accession>
<feature type="compositionally biased region" description="Polar residues" evidence="1">
    <location>
        <begin position="153"/>
        <end position="162"/>
    </location>
</feature>
<feature type="transmembrane region" description="Helical" evidence="2">
    <location>
        <begin position="176"/>
        <end position="197"/>
    </location>
</feature>
<feature type="compositionally biased region" description="Low complexity" evidence="1">
    <location>
        <begin position="137"/>
        <end position="152"/>
    </location>
</feature>
<name>A0ABP8AXP9_9MICO</name>
<comment type="caution">
    <text evidence="3">The sequence shown here is derived from an EMBL/GenBank/DDBJ whole genome shotgun (WGS) entry which is preliminary data.</text>
</comment>
<evidence type="ECO:0000313" key="3">
    <source>
        <dbReference type="EMBL" id="GAA4193143.1"/>
    </source>
</evidence>
<feature type="region of interest" description="Disordered" evidence="1">
    <location>
        <begin position="137"/>
        <end position="162"/>
    </location>
</feature>